<comment type="caution">
    <text evidence="12">The sequence shown here is derived from an EMBL/GenBank/DDBJ whole genome shotgun (WGS) entry which is preliminary data.</text>
</comment>
<evidence type="ECO:0000256" key="1">
    <source>
        <dbReference type="ARBA" id="ARBA00001974"/>
    </source>
</evidence>
<dbReference type="EMBL" id="NCKV01000590">
    <property type="protein sequence ID" value="RWS30223.1"/>
    <property type="molecule type" value="Genomic_DNA"/>
</dbReference>
<gene>
    <name evidence="12" type="ORF">B4U80_05677</name>
</gene>
<comment type="function">
    <text evidence="5">Catalyzes the oxidative deamination of primary and some secondary amines such as neurotransmitters, and exogenous amines including the tertiary amine, neurotoxin 1-methyl-4-phenyl-1,2,3,6-tetrahydropyridine (MPTP), with concomitant reduction of oxygen to hydrogen peroxide and participates in the metabolism of neuroactive and vasoactive amines in the central nervous system and peripheral tissues. Preferentially degrades benzylamine and phenylethylamine.</text>
</comment>
<dbReference type="Gene3D" id="1.10.405.10">
    <property type="entry name" value="Guanine Nucleotide Dissociation Inhibitor, domain 1"/>
    <property type="match status" value="1"/>
</dbReference>
<dbReference type="PANTHER" id="PTHR43563">
    <property type="entry name" value="AMINE OXIDASE"/>
    <property type="match status" value="1"/>
</dbReference>
<feature type="binding site" evidence="9">
    <location>
        <position position="20"/>
    </location>
    <ligand>
        <name>FAD</name>
        <dbReference type="ChEBI" id="CHEBI:57692"/>
    </ligand>
</feature>
<proteinExistence type="inferred from homology"/>
<evidence type="ECO:0000256" key="4">
    <source>
        <dbReference type="ARBA" id="ARBA00023002"/>
    </source>
</evidence>
<comment type="subcellular location">
    <subcellularLocation>
        <location evidence="2">Mitochondrion outer membrane</location>
        <topology evidence="2">Single-pass type IV membrane protein</topology>
        <orientation evidence="2">Cytoplasmic side</orientation>
    </subcellularLocation>
</comment>
<dbReference type="PANTHER" id="PTHR43563:SF1">
    <property type="entry name" value="AMINE OXIDASE [FLAVIN-CONTAINING] B"/>
    <property type="match status" value="1"/>
</dbReference>
<evidence type="ECO:0000256" key="10">
    <source>
        <dbReference type="RuleBase" id="RU362067"/>
    </source>
</evidence>
<organism evidence="12 13">
    <name type="scientific">Leptotrombidium deliense</name>
    <dbReference type="NCBI Taxonomy" id="299467"/>
    <lineage>
        <taxon>Eukaryota</taxon>
        <taxon>Metazoa</taxon>
        <taxon>Ecdysozoa</taxon>
        <taxon>Arthropoda</taxon>
        <taxon>Chelicerata</taxon>
        <taxon>Arachnida</taxon>
        <taxon>Acari</taxon>
        <taxon>Acariformes</taxon>
        <taxon>Trombidiformes</taxon>
        <taxon>Prostigmata</taxon>
        <taxon>Anystina</taxon>
        <taxon>Parasitengona</taxon>
        <taxon>Trombiculoidea</taxon>
        <taxon>Trombiculidae</taxon>
        <taxon>Leptotrombidium</taxon>
    </lineage>
</organism>
<dbReference type="GO" id="GO:0097621">
    <property type="term" value="F:monoamine oxidase activity"/>
    <property type="evidence" value="ECO:0007669"/>
    <property type="project" value="UniProtKB-EC"/>
</dbReference>
<dbReference type="STRING" id="299467.A0A443SRS8"/>
<evidence type="ECO:0000256" key="7">
    <source>
        <dbReference type="ARBA" id="ARBA00049354"/>
    </source>
</evidence>
<dbReference type="InterPro" id="IPR002937">
    <property type="entry name" value="Amino_oxidase"/>
</dbReference>
<comment type="catalytic activity">
    <reaction evidence="8">
        <text>N-acetylputrescine + O2 + H2O = 4-acetamidobutanal + H2O2 + NH4(+)</text>
        <dbReference type="Rhea" id="RHEA:70283"/>
        <dbReference type="ChEBI" id="CHEBI:7386"/>
        <dbReference type="ChEBI" id="CHEBI:15377"/>
        <dbReference type="ChEBI" id="CHEBI:15379"/>
        <dbReference type="ChEBI" id="CHEBI:16240"/>
        <dbReference type="ChEBI" id="CHEBI:28938"/>
        <dbReference type="ChEBI" id="CHEBI:58263"/>
    </reaction>
    <physiologicalReaction direction="left-to-right" evidence="8">
        <dbReference type="Rhea" id="RHEA:70284"/>
    </physiologicalReaction>
</comment>
<protein>
    <recommendedName>
        <fullName evidence="10">Amine oxidase</fullName>
        <ecNumber evidence="10">1.4.3.-</ecNumber>
    </recommendedName>
</protein>
<evidence type="ECO:0000256" key="9">
    <source>
        <dbReference type="PIRSR" id="PIRSR601613-1"/>
    </source>
</evidence>
<evidence type="ECO:0000313" key="12">
    <source>
        <dbReference type="EMBL" id="RWS30223.1"/>
    </source>
</evidence>
<dbReference type="SUPFAM" id="SSF54373">
    <property type="entry name" value="FAD-linked reductases, C-terminal domain"/>
    <property type="match status" value="1"/>
</dbReference>
<dbReference type="VEuPathDB" id="VectorBase:LDEU001817"/>
<comment type="cofactor">
    <cofactor evidence="1 10">
        <name>FAD</name>
        <dbReference type="ChEBI" id="CHEBI:57692"/>
    </cofactor>
</comment>
<reference evidence="12 13" key="1">
    <citation type="journal article" date="2018" name="Gigascience">
        <title>Genomes of trombidid mites reveal novel predicted allergens and laterally-transferred genes associated with secondary metabolism.</title>
        <authorList>
            <person name="Dong X."/>
            <person name="Chaisiri K."/>
            <person name="Xia D."/>
            <person name="Armstrong S.D."/>
            <person name="Fang Y."/>
            <person name="Donnelly M.J."/>
            <person name="Kadowaki T."/>
            <person name="McGarry J.W."/>
            <person name="Darby A.C."/>
            <person name="Makepeace B.L."/>
        </authorList>
    </citation>
    <scope>NUCLEOTIDE SEQUENCE [LARGE SCALE GENOMIC DNA]</scope>
    <source>
        <strain evidence="12">UoL-UT</strain>
    </source>
</reference>
<feature type="binding site" evidence="9">
    <location>
        <position position="455"/>
    </location>
    <ligand>
        <name>FAD</name>
        <dbReference type="ChEBI" id="CHEBI:57692"/>
    </ligand>
</feature>
<dbReference type="Gene3D" id="3.50.50.60">
    <property type="entry name" value="FAD/NAD(P)-binding domain"/>
    <property type="match status" value="1"/>
</dbReference>
<evidence type="ECO:0000256" key="8">
    <source>
        <dbReference type="ARBA" id="ARBA00049430"/>
    </source>
</evidence>
<dbReference type="InterPro" id="IPR050703">
    <property type="entry name" value="Flavin_MAO"/>
</dbReference>
<keyword evidence="10" id="KW-0285">Flavoprotein</keyword>
<dbReference type="AlphaFoldDB" id="A0A443SRS8"/>
<dbReference type="SUPFAM" id="SSF51905">
    <property type="entry name" value="FAD/NAD(P)-binding domain"/>
    <property type="match status" value="1"/>
</dbReference>
<dbReference type="OrthoDB" id="337104at2759"/>
<keyword evidence="4 10" id="KW-0560">Oxidoreductase</keyword>
<evidence type="ECO:0000313" key="13">
    <source>
        <dbReference type="Proteomes" id="UP000288716"/>
    </source>
</evidence>
<dbReference type="PRINTS" id="PR00757">
    <property type="entry name" value="AMINEOXDASEF"/>
</dbReference>
<keyword evidence="13" id="KW-1185">Reference proteome</keyword>
<comment type="similarity">
    <text evidence="3 10">Belongs to the flavin monoamine oxidase family.</text>
</comment>
<feature type="binding site" evidence="9">
    <location>
        <position position="266"/>
    </location>
    <ligand>
        <name>FAD</name>
        <dbReference type="ChEBI" id="CHEBI:57692"/>
    </ligand>
</feature>
<accession>A0A443SRS8</accession>
<evidence type="ECO:0000259" key="11">
    <source>
        <dbReference type="Pfam" id="PF01593"/>
    </source>
</evidence>
<evidence type="ECO:0000256" key="2">
    <source>
        <dbReference type="ARBA" id="ARBA00004362"/>
    </source>
</evidence>
<dbReference type="GO" id="GO:0008131">
    <property type="term" value="F:primary methylamine oxidase activity"/>
    <property type="evidence" value="ECO:0007669"/>
    <property type="project" value="UniProtKB-ARBA"/>
</dbReference>
<sequence length="497" mass="56225">MRSLRGNHVYDSIIIGAGLSGLCAAKYLKKSGFSNILVLEAQDRVGGRTYTKHSSKVSWVDLGASYIGPNQHNILRLAEELGVKTYKVFSDGKIVDVYQNERVVHDYDGIAYGVENENQNDFKCFMDKIDKMGKEACNVQDICTEEPWMSLNAKQWDQMTWKEFVENNCSKCDEDLYLKIILNCDTFYRRTRELALGITKDLFCASAHELSLLFVVWYIKMGGGTKCILSNDNGAQDSKFEGGSQQLSERMVDILGTKRVLTSKVVHSIEQSRYSVRVITSDGCKYKSRTVIIAFPPCLQTKIHYEPALPVLRTKMLQRFPMGSVLKCVLYYENAFWKEKGFCGAATVDSLHNYLRIIYDDTKSDGSHPAFIVAEKCREISEKSEEKRKLLICQNLSQVFDSQNALWPVHYEEYNWDNNEYSAGGYTAFGAPGVLTQFGAVLSKPVHRLFFAGTETATQWFGYMDGAVQSGERAACQVIRALTTNHYDTQQTPIIKP</sequence>
<name>A0A443SRS8_9ACAR</name>
<comment type="catalytic activity">
    <reaction evidence="6">
        <text>a secondary aliphatic amine + O2 + H2O = a primary amine + an aldehyde + H2O2</text>
        <dbReference type="Rhea" id="RHEA:26414"/>
        <dbReference type="ChEBI" id="CHEBI:15377"/>
        <dbReference type="ChEBI" id="CHEBI:15379"/>
        <dbReference type="ChEBI" id="CHEBI:16240"/>
        <dbReference type="ChEBI" id="CHEBI:17478"/>
        <dbReference type="ChEBI" id="CHEBI:58855"/>
        <dbReference type="ChEBI" id="CHEBI:65296"/>
        <dbReference type="EC" id="1.4.3.4"/>
    </reaction>
</comment>
<feature type="binding site" evidence="9">
    <location>
        <begin position="40"/>
        <end position="41"/>
    </location>
    <ligand>
        <name>FAD</name>
        <dbReference type="ChEBI" id="CHEBI:57692"/>
    </ligand>
</feature>
<comment type="catalytic activity">
    <reaction evidence="7">
        <text>benzylamine + O2 + H2O = benzaldehyde + H2O2 + NH4(+)</text>
        <dbReference type="Rhea" id="RHEA:59424"/>
        <dbReference type="ChEBI" id="CHEBI:15377"/>
        <dbReference type="ChEBI" id="CHEBI:15379"/>
        <dbReference type="ChEBI" id="CHEBI:16240"/>
        <dbReference type="ChEBI" id="CHEBI:17169"/>
        <dbReference type="ChEBI" id="CHEBI:28938"/>
        <dbReference type="ChEBI" id="CHEBI:225238"/>
    </reaction>
    <physiologicalReaction direction="left-to-right" evidence="7">
        <dbReference type="Rhea" id="RHEA:59425"/>
    </physiologicalReaction>
</comment>
<dbReference type="Gene3D" id="3.90.660.10">
    <property type="match status" value="1"/>
</dbReference>
<dbReference type="GO" id="GO:0005741">
    <property type="term" value="C:mitochondrial outer membrane"/>
    <property type="evidence" value="ECO:0007669"/>
    <property type="project" value="UniProtKB-SubCell"/>
</dbReference>
<dbReference type="EC" id="1.4.3.-" evidence="10"/>
<evidence type="ECO:0000256" key="6">
    <source>
        <dbReference type="ARBA" id="ARBA00048448"/>
    </source>
</evidence>
<feature type="domain" description="Amine oxidase" evidence="11">
    <location>
        <begin position="19"/>
        <end position="479"/>
    </location>
</feature>
<keyword evidence="10" id="KW-0274">FAD</keyword>
<dbReference type="Proteomes" id="UP000288716">
    <property type="component" value="Unassembled WGS sequence"/>
</dbReference>
<dbReference type="Pfam" id="PF01593">
    <property type="entry name" value="Amino_oxidase"/>
    <property type="match status" value="1"/>
</dbReference>
<dbReference type="InterPro" id="IPR001613">
    <property type="entry name" value="Flavin_amine_oxidase"/>
</dbReference>
<dbReference type="InterPro" id="IPR036188">
    <property type="entry name" value="FAD/NAD-bd_sf"/>
</dbReference>
<evidence type="ECO:0000256" key="5">
    <source>
        <dbReference type="ARBA" id="ARBA00045409"/>
    </source>
</evidence>
<evidence type="ECO:0000256" key="3">
    <source>
        <dbReference type="ARBA" id="ARBA00005995"/>
    </source>
</evidence>